<dbReference type="Proteomes" id="UP001589575">
    <property type="component" value="Unassembled WGS sequence"/>
</dbReference>
<keyword evidence="3" id="KW-1185">Reference proteome</keyword>
<name>A0ABV5G738_9MICC</name>
<feature type="region of interest" description="Disordered" evidence="1">
    <location>
        <begin position="77"/>
        <end position="126"/>
    </location>
</feature>
<evidence type="ECO:0000256" key="1">
    <source>
        <dbReference type="SAM" id="MobiDB-lite"/>
    </source>
</evidence>
<proteinExistence type="predicted"/>
<evidence type="ECO:0000313" key="2">
    <source>
        <dbReference type="EMBL" id="MFB9074776.1"/>
    </source>
</evidence>
<dbReference type="EMBL" id="JBHMFI010000002">
    <property type="protein sequence ID" value="MFB9074776.1"/>
    <property type="molecule type" value="Genomic_DNA"/>
</dbReference>
<evidence type="ECO:0000313" key="3">
    <source>
        <dbReference type="Proteomes" id="UP001589575"/>
    </source>
</evidence>
<gene>
    <name evidence="2" type="ORF">ACFFX0_27730</name>
</gene>
<comment type="caution">
    <text evidence="2">The sequence shown here is derived from an EMBL/GenBank/DDBJ whole genome shotgun (WGS) entry which is preliminary data.</text>
</comment>
<sequence length="126" mass="13702">MGDDRIHRPVEGIELAPGGRQQLLEIDLGRFHEPLVVEHVVERQVLSTRDGLEFVPLDLGHAQDVDVGLCHLMHLSSSNSSSRACGHRRHGRGRNTTWDRTGASSLRPTNPAPAGATPPPGTGPRR</sequence>
<feature type="compositionally biased region" description="Polar residues" evidence="1">
    <location>
        <begin position="95"/>
        <end position="106"/>
    </location>
</feature>
<reference evidence="2 3" key="1">
    <citation type="submission" date="2024-09" db="EMBL/GenBank/DDBJ databases">
        <authorList>
            <person name="Sun Q."/>
            <person name="Mori K."/>
        </authorList>
    </citation>
    <scope>NUCLEOTIDE SEQUENCE [LARGE SCALE GENOMIC DNA]</scope>
    <source>
        <strain evidence="2 3">CCM 7609</strain>
    </source>
</reference>
<accession>A0ABV5G738</accession>
<protein>
    <submittedName>
        <fullName evidence="2">Uncharacterized protein</fullName>
    </submittedName>
</protein>
<organism evidence="2 3">
    <name type="scientific">Citricoccus parietis</name>
    <dbReference type="NCBI Taxonomy" id="592307"/>
    <lineage>
        <taxon>Bacteria</taxon>
        <taxon>Bacillati</taxon>
        <taxon>Actinomycetota</taxon>
        <taxon>Actinomycetes</taxon>
        <taxon>Micrococcales</taxon>
        <taxon>Micrococcaceae</taxon>
        <taxon>Citricoccus</taxon>
    </lineage>
</organism>
<feature type="compositionally biased region" description="Pro residues" evidence="1">
    <location>
        <begin position="116"/>
        <end position="126"/>
    </location>
</feature>